<comment type="similarity">
    <text evidence="1">Belongs to the YciI family.</text>
</comment>
<dbReference type="Proteomes" id="UP000579523">
    <property type="component" value="Unassembled WGS sequence"/>
</dbReference>
<proteinExistence type="inferred from homology"/>
<dbReference type="PANTHER" id="PTHR37828:SF1">
    <property type="entry name" value="YCII-RELATED DOMAIN-CONTAINING PROTEIN"/>
    <property type="match status" value="1"/>
</dbReference>
<keyword evidence="4" id="KW-1185">Reference proteome</keyword>
<dbReference type="SUPFAM" id="SSF54909">
    <property type="entry name" value="Dimeric alpha+beta barrel"/>
    <property type="match status" value="1"/>
</dbReference>
<dbReference type="Gene3D" id="3.30.70.1060">
    <property type="entry name" value="Dimeric alpha+beta barrel"/>
    <property type="match status" value="1"/>
</dbReference>
<evidence type="ECO:0000256" key="1">
    <source>
        <dbReference type="ARBA" id="ARBA00007689"/>
    </source>
</evidence>
<feature type="domain" description="YCII-related" evidence="2">
    <location>
        <begin position="22"/>
        <end position="101"/>
    </location>
</feature>
<protein>
    <submittedName>
        <fullName evidence="3">Uncharacterized protein YciI</fullName>
    </submittedName>
</protein>
<dbReference type="Pfam" id="PF03795">
    <property type="entry name" value="YCII"/>
    <property type="match status" value="1"/>
</dbReference>
<evidence type="ECO:0000313" key="4">
    <source>
        <dbReference type="Proteomes" id="UP000579523"/>
    </source>
</evidence>
<dbReference type="AlphaFoldDB" id="A0A7W7PV23"/>
<comment type="caution">
    <text evidence="3">The sequence shown here is derived from an EMBL/GenBank/DDBJ whole genome shotgun (WGS) entry which is preliminary data.</text>
</comment>
<evidence type="ECO:0000259" key="2">
    <source>
        <dbReference type="Pfam" id="PF03795"/>
    </source>
</evidence>
<dbReference type="EMBL" id="JACHJI010000012">
    <property type="protein sequence ID" value="MBB4901819.1"/>
    <property type="molecule type" value="Genomic_DNA"/>
</dbReference>
<reference evidence="3 4" key="1">
    <citation type="submission" date="2020-08" db="EMBL/GenBank/DDBJ databases">
        <title>Genomic Encyclopedia of Type Strains, Phase III (KMG-III): the genomes of soil and plant-associated and newly described type strains.</title>
        <authorList>
            <person name="Whitman W."/>
        </authorList>
    </citation>
    <scope>NUCLEOTIDE SEQUENCE [LARGE SCALE GENOMIC DNA]</scope>
    <source>
        <strain evidence="3 4">CECT 3273</strain>
    </source>
</reference>
<accession>A0A7W7PV23</accession>
<sequence>MVRRAYGVTRACGTAGRLAVVFVLELTYTAPLDAVDAVLDAHVAWLDEQYDRGVFLASGRKNPRDGGVILAVAEDRARIEEIAAGDPFVVAGVCAYRITEFVATKTAPELARHRQTPG</sequence>
<dbReference type="InterPro" id="IPR011008">
    <property type="entry name" value="Dimeric_a/b-barrel"/>
</dbReference>
<dbReference type="PANTHER" id="PTHR37828">
    <property type="entry name" value="GSR2449 PROTEIN"/>
    <property type="match status" value="1"/>
</dbReference>
<organism evidence="3 4">
    <name type="scientific">Streptomyces griseomycini</name>
    <dbReference type="NCBI Taxonomy" id="66895"/>
    <lineage>
        <taxon>Bacteria</taxon>
        <taxon>Bacillati</taxon>
        <taxon>Actinomycetota</taxon>
        <taxon>Actinomycetes</taxon>
        <taxon>Kitasatosporales</taxon>
        <taxon>Streptomycetaceae</taxon>
        <taxon>Streptomyces</taxon>
    </lineage>
</organism>
<name>A0A7W7PV23_9ACTN</name>
<evidence type="ECO:0000313" key="3">
    <source>
        <dbReference type="EMBL" id="MBB4901819.1"/>
    </source>
</evidence>
<dbReference type="InterPro" id="IPR005545">
    <property type="entry name" value="YCII"/>
</dbReference>
<gene>
    <name evidence="3" type="ORF">FHS37_005910</name>
</gene>